<dbReference type="PANTHER" id="PTHR44757:SF2">
    <property type="entry name" value="BIOFILM ARCHITECTURE MAINTENANCE PROTEIN MBAA"/>
    <property type="match status" value="1"/>
</dbReference>
<dbReference type="PROSITE" id="PS50887">
    <property type="entry name" value="GGDEF"/>
    <property type="match status" value="1"/>
</dbReference>
<dbReference type="SMART" id="SM00304">
    <property type="entry name" value="HAMP"/>
    <property type="match status" value="1"/>
</dbReference>
<dbReference type="SUPFAM" id="SSF158472">
    <property type="entry name" value="HAMP domain-like"/>
    <property type="match status" value="1"/>
</dbReference>
<keyword evidence="1" id="KW-1133">Transmembrane helix</keyword>
<dbReference type="Gene3D" id="3.20.20.450">
    <property type="entry name" value="EAL domain"/>
    <property type="match status" value="1"/>
</dbReference>
<keyword evidence="1" id="KW-0812">Transmembrane</keyword>
<accession>A0A1I5C599</accession>
<dbReference type="SUPFAM" id="SSF55073">
    <property type="entry name" value="Nucleotide cyclase"/>
    <property type="match status" value="1"/>
</dbReference>
<feature type="transmembrane region" description="Helical" evidence="1">
    <location>
        <begin position="300"/>
        <end position="319"/>
    </location>
</feature>
<gene>
    <name evidence="5" type="ORF">SAMN04489757_102148</name>
</gene>
<dbReference type="Pfam" id="PF00990">
    <property type="entry name" value="GGDEF"/>
    <property type="match status" value="1"/>
</dbReference>
<dbReference type="OrthoDB" id="9805474at2"/>
<dbReference type="CDD" id="cd12912">
    <property type="entry name" value="PDC2_MCP_like"/>
    <property type="match status" value="1"/>
</dbReference>
<evidence type="ECO:0000313" key="5">
    <source>
        <dbReference type="EMBL" id="SFN82250.1"/>
    </source>
</evidence>
<evidence type="ECO:0000256" key="1">
    <source>
        <dbReference type="SAM" id="Phobius"/>
    </source>
</evidence>
<feature type="domain" description="HAMP" evidence="3">
    <location>
        <begin position="325"/>
        <end position="377"/>
    </location>
</feature>
<dbReference type="InterPro" id="IPR029787">
    <property type="entry name" value="Nucleotide_cyclase"/>
</dbReference>
<evidence type="ECO:0000259" key="3">
    <source>
        <dbReference type="PROSITE" id="PS50885"/>
    </source>
</evidence>
<dbReference type="RefSeq" id="WP_091684044.1">
    <property type="nucleotide sequence ID" value="NZ_BAABFM010000017.1"/>
</dbReference>
<feature type="domain" description="GGDEF" evidence="4">
    <location>
        <begin position="434"/>
        <end position="567"/>
    </location>
</feature>
<evidence type="ECO:0000259" key="2">
    <source>
        <dbReference type="PROSITE" id="PS50883"/>
    </source>
</evidence>
<dbReference type="CDD" id="cd01949">
    <property type="entry name" value="GGDEF"/>
    <property type="match status" value="1"/>
</dbReference>
<dbReference type="STRING" id="1527.SAMN04489757_102148"/>
<dbReference type="PROSITE" id="PS50885">
    <property type="entry name" value="HAMP"/>
    <property type="match status" value="1"/>
</dbReference>
<feature type="transmembrane region" description="Helical" evidence="1">
    <location>
        <begin position="12"/>
        <end position="30"/>
    </location>
</feature>
<dbReference type="Pfam" id="PF00563">
    <property type="entry name" value="EAL"/>
    <property type="match status" value="1"/>
</dbReference>
<proteinExistence type="predicted"/>
<dbReference type="InterPro" id="IPR052155">
    <property type="entry name" value="Biofilm_reg_signaling"/>
</dbReference>
<keyword evidence="6" id="KW-1185">Reference proteome</keyword>
<evidence type="ECO:0000313" key="6">
    <source>
        <dbReference type="Proteomes" id="UP000198806"/>
    </source>
</evidence>
<reference evidence="5 6" key="1">
    <citation type="submission" date="2016-10" db="EMBL/GenBank/DDBJ databases">
        <authorList>
            <person name="de Groot N.N."/>
        </authorList>
    </citation>
    <scope>NUCLEOTIDE SEQUENCE [LARGE SCALE GENOMIC DNA]</scope>
    <source>
        <strain evidence="5 6">DSM 1283</strain>
    </source>
</reference>
<feature type="domain" description="EAL" evidence="2">
    <location>
        <begin position="576"/>
        <end position="829"/>
    </location>
</feature>
<dbReference type="PANTHER" id="PTHR44757">
    <property type="entry name" value="DIGUANYLATE CYCLASE DGCP"/>
    <property type="match status" value="1"/>
</dbReference>
<organism evidence="5 6">
    <name type="scientific">Anaerocolumna aminovalerica</name>
    <dbReference type="NCBI Taxonomy" id="1527"/>
    <lineage>
        <taxon>Bacteria</taxon>
        <taxon>Bacillati</taxon>
        <taxon>Bacillota</taxon>
        <taxon>Clostridia</taxon>
        <taxon>Lachnospirales</taxon>
        <taxon>Lachnospiraceae</taxon>
        <taxon>Anaerocolumna</taxon>
    </lineage>
</organism>
<dbReference type="Gene3D" id="3.30.450.20">
    <property type="entry name" value="PAS domain"/>
    <property type="match status" value="1"/>
</dbReference>
<dbReference type="SMART" id="SM00267">
    <property type="entry name" value="GGDEF"/>
    <property type="match status" value="1"/>
</dbReference>
<dbReference type="AlphaFoldDB" id="A0A1I5C599"/>
<dbReference type="Proteomes" id="UP000198806">
    <property type="component" value="Unassembled WGS sequence"/>
</dbReference>
<evidence type="ECO:0000259" key="4">
    <source>
        <dbReference type="PROSITE" id="PS50887"/>
    </source>
</evidence>
<name>A0A1I5C599_9FIRM</name>
<keyword evidence="1" id="KW-0472">Membrane</keyword>
<dbReference type="SMART" id="SM00052">
    <property type="entry name" value="EAL"/>
    <property type="match status" value="1"/>
</dbReference>
<dbReference type="Gene3D" id="3.30.70.270">
    <property type="match status" value="1"/>
</dbReference>
<dbReference type="InterPro" id="IPR001633">
    <property type="entry name" value="EAL_dom"/>
</dbReference>
<dbReference type="PROSITE" id="PS50883">
    <property type="entry name" value="EAL"/>
    <property type="match status" value="1"/>
</dbReference>
<dbReference type="SUPFAM" id="SSF141868">
    <property type="entry name" value="EAL domain-like"/>
    <property type="match status" value="1"/>
</dbReference>
<dbReference type="Pfam" id="PF00672">
    <property type="entry name" value="HAMP"/>
    <property type="match status" value="1"/>
</dbReference>
<dbReference type="InterPro" id="IPR003660">
    <property type="entry name" value="HAMP_dom"/>
</dbReference>
<dbReference type="CDD" id="cd06225">
    <property type="entry name" value="HAMP"/>
    <property type="match status" value="1"/>
</dbReference>
<dbReference type="InterPro" id="IPR000160">
    <property type="entry name" value="GGDEF_dom"/>
</dbReference>
<dbReference type="InterPro" id="IPR043128">
    <property type="entry name" value="Rev_trsase/Diguanyl_cyclase"/>
</dbReference>
<dbReference type="InterPro" id="IPR035919">
    <property type="entry name" value="EAL_sf"/>
</dbReference>
<protein>
    <submittedName>
        <fullName evidence="5">Diguanylate cyclase (GGDEF) domain-containing protein</fullName>
    </submittedName>
</protein>
<dbReference type="Gene3D" id="6.10.340.10">
    <property type="match status" value="1"/>
</dbReference>
<dbReference type="GO" id="GO:0007165">
    <property type="term" value="P:signal transduction"/>
    <property type="evidence" value="ECO:0007669"/>
    <property type="project" value="InterPro"/>
</dbReference>
<dbReference type="NCBIfam" id="TIGR00254">
    <property type="entry name" value="GGDEF"/>
    <property type="match status" value="1"/>
</dbReference>
<sequence>MSIKNTFRKTLILFSIVPIIIVSVVAYYFITRKLISVTTDNLQQLAETNSNGLDALIETQRTEVDLLSIQNELYHFTSLSNTSSLINTSFFMDAYKDAYDLLQQRNKLNPSCERITVYNAGKEVVACSKEEYVGLDASDNLTLYYIGATGRTAYGVSGLIKHVDKNNKIDYYIEIGSPILGKSSDDLPIIGYVVNTISISYFDDFLKSIEMGDTGFGQILDKGGKIIYHPNSDLIGKDVNSEKLSNIINNYYSGTISKSGAFNLYHNGSEKGYGYSVIPKLNWVLVVQQDVSEMIDLANIIIYVLALTMIVLMIVVIAVSSSISKAFTDPIIELKDVMMAAAEGNLEIQSNIRLKNELGELSRIFNKMIHIIRGNYNDLSAMHEELLTNEEELRVNYEHIEYLAYHDVLTKLPNKMSFIEKVSKILDASAETEQIHAIYFVDLDNFKTINDTLGHDYGDQLLEQTAEQLINLAGPNDIVARAGGDEFLLFRKNLQSREDAGDFAAKVISSFKDPFNLNGEIAHISMSMGIALYPNNGVHINALIKNADIAMYRSKDTGKNKFTMFCRNMEEELSRNAQILEILRSAISSKEVYVKYQPQYNISTNTITGFEALMRINNSKLGNISPAEFIPIAEESGLIIGLGEWILREACTFNKSLLDQGFTPCIVSVNISTVQINHPDFVSMVDSVLKETNLPPQYLELEITESTLVSSLIDATILLSNLQNLGVHVSLDDFGTGYSSLNYLTTIPINTLKIDKSFVDNISKNDKDACIADAIIQLAHSIQVDVIAEGVEHEEQLIVLKKKNCDIVQGYIFSKPLLPSALINLLKNT</sequence>
<dbReference type="GO" id="GO:0016020">
    <property type="term" value="C:membrane"/>
    <property type="evidence" value="ECO:0007669"/>
    <property type="project" value="InterPro"/>
</dbReference>
<dbReference type="CDD" id="cd01948">
    <property type="entry name" value="EAL"/>
    <property type="match status" value="1"/>
</dbReference>
<dbReference type="EMBL" id="FOWD01000002">
    <property type="protein sequence ID" value="SFN82250.1"/>
    <property type="molecule type" value="Genomic_DNA"/>
</dbReference>